<evidence type="ECO:0000256" key="5">
    <source>
        <dbReference type="PROSITE-ProRule" id="PRU00043"/>
    </source>
</evidence>
<dbReference type="CDD" id="cd11304">
    <property type="entry name" value="Cadherin_repeat"/>
    <property type="match status" value="1"/>
</dbReference>
<dbReference type="OrthoDB" id="8958491at2759"/>
<dbReference type="GO" id="GO:0016339">
    <property type="term" value="P:calcium-dependent cell-cell adhesion via plasma membrane cell adhesion molecules"/>
    <property type="evidence" value="ECO:0007669"/>
    <property type="project" value="TreeGrafter"/>
</dbReference>
<gene>
    <name evidence="11" type="primary">LOC115009456</name>
</gene>
<evidence type="ECO:0000313" key="11">
    <source>
        <dbReference type="RefSeq" id="XP_029289278.1"/>
    </source>
</evidence>
<feature type="domain" description="Cadherin" evidence="9">
    <location>
        <begin position="46"/>
        <end position="126"/>
    </location>
</feature>
<dbReference type="GO" id="GO:0016342">
    <property type="term" value="C:catenin complex"/>
    <property type="evidence" value="ECO:0007669"/>
    <property type="project" value="TreeGrafter"/>
</dbReference>
<feature type="compositionally biased region" description="Polar residues" evidence="6">
    <location>
        <begin position="490"/>
        <end position="517"/>
    </location>
</feature>
<dbReference type="PANTHER" id="PTHR24027">
    <property type="entry name" value="CADHERIN-23"/>
    <property type="match status" value="1"/>
</dbReference>
<dbReference type="RefSeq" id="XP_029289278.1">
    <property type="nucleotide sequence ID" value="XM_029433418.1"/>
</dbReference>
<dbReference type="PRINTS" id="PR00205">
    <property type="entry name" value="CADHERIN"/>
</dbReference>
<keyword evidence="8" id="KW-0732">Signal</keyword>
<feature type="transmembrane region" description="Helical" evidence="7">
    <location>
        <begin position="585"/>
        <end position="608"/>
    </location>
</feature>
<dbReference type="PROSITE" id="PS50268">
    <property type="entry name" value="CADHERIN_2"/>
    <property type="match status" value="3"/>
</dbReference>
<name>A0A6J2PSW4_COTGO</name>
<evidence type="ECO:0000256" key="8">
    <source>
        <dbReference type="SAM" id="SignalP"/>
    </source>
</evidence>
<dbReference type="GO" id="GO:0005912">
    <property type="term" value="C:adherens junction"/>
    <property type="evidence" value="ECO:0007669"/>
    <property type="project" value="TreeGrafter"/>
</dbReference>
<feature type="signal peptide" evidence="8">
    <location>
        <begin position="1"/>
        <end position="27"/>
    </location>
</feature>
<organism evidence="10 11">
    <name type="scientific">Cottoperca gobio</name>
    <name type="common">Frogmouth</name>
    <name type="synonym">Aphritis gobio</name>
    <dbReference type="NCBI Taxonomy" id="56716"/>
    <lineage>
        <taxon>Eukaryota</taxon>
        <taxon>Metazoa</taxon>
        <taxon>Chordata</taxon>
        <taxon>Craniata</taxon>
        <taxon>Vertebrata</taxon>
        <taxon>Euteleostomi</taxon>
        <taxon>Actinopterygii</taxon>
        <taxon>Neopterygii</taxon>
        <taxon>Teleostei</taxon>
        <taxon>Neoteleostei</taxon>
        <taxon>Acanthomorphata</taxon>
        <taxon>Eupercaria</taxon>
        <taxon>Perciformes</taxon>
        <taxon>Notothenioidei</taxon>
        <taxon>Bovichtidae</taxon>
        <taxon>Cottoperca</taxon>
    </lineage>
</organism>
<feature type="region of interest" description="Disordered" evidence="6">
    <location>
        <begin position="490"/>
        <end position="571"/>
    </location>
</feature>
<keyword evidence="2" id="KW-0677">Repeat</keyword>
<feature type="compositionally biased region" description="Acidic residues" evidence="6">
    <location>
        <begin position="790"/>
        <end position="804"/>
    </location>
</feature>
<dbReference type="GO" id="GO:0007156">
    <property type="term" value="P:homophilic cell adhesion via plasma membrane adhesion molecules"/>
    <property type="evidence" value="ECO:0007669"/>
    <property type="project" value="InterPro"/>
</dbReference>
<dbReference type="Proteomes" id="UP000504630">
    <property type="component" value="Chromosome 6"/>
</dbReference>
<evidence type="ECO:0000256" key="3">
    <source>
        <dbReference type="ARBA" id="ARBA00022837"/>
    </source>
</evidence>
<feature type="chain" id="PRO_5026998065" evidence="8">
    <location>
        <begin position="28"/>
        <end position="804"/>
    </location>
</feature>
<keyword evidence="7" id="KW-0812">Transmembrane</keyword>
<dbReference type="GO" id="GO:0005509">
    <property type="term" value="F:calcium ion binding"/>
    <property type="evidence" value="ECO:0007669"/>
    <property type="project" value="UniProtKB-UniRule"/>
</dbReference>
<dbReference type="SUPFAM" id="SSF49313">
    <property type="entry name" value="Cadherin-like"/>
    <property type="match status" value="3"/>
</dbReference>
<evidence type="ECO:0000256" key="2">
    <source>
        <dbReference type="ARBA" id="ARBA00022737"/>
    </source>
</evidence>
<feature type="compositionally biased region" description="Acidic residues" evidence="6">
    <location>
        <begin position="742"/>
        <end position="764"/>
    </location>
</feature>
<dbReference type="Pfam" id="PF00028">
    <property type="entry name" value="Cadherin"/>
    <property type="match status" value="1"/>
</dbReference>
<dbReference type="InterPro" id="IPR002126">
    <property type="entry name" value="Cadherin-like_dom"/>
</dbReference>
<dbReference type="InParanoid" id="A0A6J2PSW4"/>
<dbReference type="InterPro" id="IPR015919">
    <property type="entry name" value="Cadherin-like_sf"/>
</dbReference>
<accession>A0A6J2PSW4</accession>
<dbReference type="GO" id="GO:0016477">
    <property type="term" value="P:cell migration"/>
    <property type="evidence" value="ECO:0007669"/>
    <property type="project" value="TreeGrafter"/>
</dbReference>
<dbReference type="AlphaFoldDB" id="A0A6J2PSW4"/>
<keyword evidence="3 5" id="KW-0106">Calcium</keyword>
<proteinExistence type="predicted"/>
<dbReference type="KEGG" id="cgob:115009456"/>
<keyword evidence="7" id="KW-1133">Transmembrane helix</keyword>
<dbReference type="GO" id="GO:0000902">
    <property type="term" value="P:cell morphogenesis"/>
    <property type="evidence" value="ECO:0007669"/>
    <property type="project" value="TreeGrafter"/>
</dbReference>
<evidence type="ECO:0000259" key="9">
    <source>
        <dbReference type="PROSITE" id="PS50268"/>
    </source>
</evidence>
<keyword evidence="4 7" id="KW-0472">Membrane</keyword>
<dbReference type="GO" id="GO:0007043">
    <property type="term" value="P:cell-cell junction assembly"/>
    <property type="evidence" value="ECO:0007669"/>
    <property type="project" value="TreeGrafter"/>
</dbReference>
<reference evidence="11" key="1">
    <citation type="submission" date="2025-08" db="UniProtKB">
        <authorList>
            <consortium name="RefSeq"/>
        </authorList>
    </citation>
    <scope>IDENTIFICATION</scope>
</reference>
<evidence type="ECO:0000256" key="4">
    <source>
        <dbReference type="ARBA" id="ARBA00023136"/>
    </source>
</evidence>
<dbReference type="GO" id="GO:0045296">
    <property type="term" value="F:cadherin binding"/>
    <property type="evidence" value="ECO:0007669"/>
    <property type="project" value="TreeGrafter"/>
</dbReference>
<feature type="region of interest" description="Disordered" evidence="6">
    <location>
        <begin position="683"/>
        <end position="709"/>
    </location>
</feature>
<dbReference type="Gene3D" id="2.60.40.60">
    <property type="entry name" value="Cadherins"/>
    <property type="match status" value="3"/>
</dbReference>
<evidence type="ECO:0000256" key="1">
    <source>
        <dbReference type="ARBA" id="ARBA00004370"/>
    </source>
</evidence>
<sequence length="804" mass="86832">MDGIHPHFIMRTSFSFILLTLLQTSSANICSAVSPWPFRENNTVGDVVLVITVQPEVTLKFRDPPANPTNPFSLNGNKLIAEKVLDYETESSHVIRITCTKAVTNDKLELIIIVTLENVNDNVPVFDQNSYQVEVNELSPANTIVGRFAATDLDGDNLYYTLTPESRGFGLKSPTNPDLIIVESLDYDKVKNVQLILTVQVLIGRLWLSRLSVSCSSCPHVKVFLSNTLNPPELLLMDTALAPAHSRVSFTATTTIMITILDVDNRPPWFQPCSKQEIGGAVICQSAGYTSKVVLNEQEPGVLPLKPGPLYAIDGDSGINEETTYSFLSGDGGGLFGINPNTGNITMLKPVDLLGTISLTVLAAQKMNIYQFSTTSVTISVQVKSLHPPKFQRPQYEGVIAAVGLMAMDPKNKDEPLRILATDDDYTATGGINPHITYYVHGSSDFSIISGYLFMTKDLPEATLSLQVVAMDSSTEESVTAQLSVEVTSGLTTTSLPESTTDSMASTSIGESTTNSKTTEDIASTPNPTTSTDSSLSTTFPGTTNESIVSTTDPSLTSEGSVSTGSTAHPPTVIVPSGGYGPVDMAALGVTLGALLFICLVVIVVLAVRIRRGKADWRKIYEASMFQSALGQGGQKEGIQYTNEAFQDDEDGGSTGSGGPVGGSIMAGDFRLNEAIVKSSAPLHILPRDDNSQAGSDNDNEKEVKPILTKERRMDEGYKSVWFKEDIDPNAKEEVVIIPDSREEDSEEEDEEQSSSGREEDEDDNTRRKTLKVIFNDADLDSGLGVKMEDPDEDSEGDEVLTDL</sequence>
<dbReference type="InterPro" id="IPR039808">
    <property type="entry name" value="Cadherin"/>
</dbReference>
<evidence type="ECO:0000256" key="7">
    <source>
        <dbReference type="SAM" id="Phobius"/>
    </source>
</evidence>
<dbReference type="SMART" id="SM00112">
    <property type="entry name" value="CA"/>
    <property type="match status" value="3"/>
</dbReference>
<dbReference type="GO" id="GO:0008013">
    <property type="term" value="F:beta-catenin binding"/>
    <property type="evidence" value="ECO:0007669"/>
    <property type="project" value="TreeGrafter"/>
</dbReference>
<feature type="domain" description="Cadherin" evidence="9">
    <location>
        <begin position="127"/>
        <end position="270"/>
    </location>
</feature>
<dbReference type="GeneID" id="115009456"/>
<comment type="subcellular location">
    <subcellularLocation>
        <location evidence="1">Membrane</location>
    </subcellularLocation>
</comment>
<dbReference type="GO" id="GO:0044331">
    <property type="term" value="P:cell-cell adhesion mediated by cadherin"/>
    <property type="evidence" value="ECO:0007669"/>
    <property type="project" value="TreeGrafter"/>
</dbReference>
<feature type="region of interest" description="Disordered" evidence="6">
    <location>
        <begin position="732"/>
        <end position="804"/>
    </location>
</feature>
<evidence type="ECO:0000256" key="6">
    <source>
        <dbReference type="SAM" id="MobiDB-lite"/>
    </source>
</evidence>
<protein>
    <submittedName>
        <fullName evidence="11">Cadherin-related family member 5-like</fullName>
    </submittedName>
</protein>
<feature type="compositionally biased region" description="Polar residues" evidence="6">
    <location>
        <begin position="542"/>
        <end position="569"/>
    </location>
</feature>
<feature type="compositionally biased region" description="Low complexity" evidence="6">
    <location>
        <begin position="524"/>
        <end position="541"/>
    </location>
</feature>
<feature type="domain" description="Cadherin" evidence="9">
    <location>
        <begin position="287"/>
        <end position="391"/>
    </location>
</feature>
<evidence type="ECO:0000313" key="10">
    <source>
        <dbReference type="Proteomes" id="UP000504630"/>
    </source>
</evidence>
<dbReference type="PANTHER" id="PTHR24027:SF414">
    <property type="entry name" value="CADHERIN-RELATED FAMILY MEMBER 5 ISOFORM X1"/>
    <property type="match status" value="1"/>
</dbReference>
<feature type="compositionally biased region" description="Basic and acidic residues" evidence="6">
    <location>
        <begin position="699"/>
        <end position="709"/>
    </location>
</feature>
<keyword evidence="10" id="KW-1185">Reference proteome</keyword>
<dbReference type="GO" id="GO:0034332">
    <property type="term" value="P:adherens junction organization"/>
    <property type="evidence" value="ECO:0007669"/>
    <property type="project" value="TreeGrafter"/>
</dbReference>